<dbReference type="AlphaFoldDB" id="A0A2S9JU26"/>
<dbReference type="EMBL" id="PVBS01000001">
    <property type="protein sequence ID" value="PRD56797.1"/>
    <property type="molecule type" value="Genomic_DNA"/>
</dbReference>
<sequence>MARVIIEVNSDGIRHCNSDLFAGLNAKGEVFGIVELLPVAGIAKVSDLPQELFDICHGVLRKRLDG</sequence>
<gene>
    <name evidence="1" type="ORF">C5749_06110</name>
</gene>
<dbReference type="Proteomes" id="UP000238642">
    <property type="component" value="Unassembled WGS sequence"/>
</dbReference>
<proteinExistence type="predicted"/>
<protein>
    <submittedName>
        <fullName evidence="1">Uncharacterized protein</fullName>
    </submittedName>
</protein>
<comment type="caution">
    <text evidence="1">The sequence shown here is derived from an EMBL/GenBank/DDBJ whole genome shotgun (WGS) entry which is preliminary data.</text>
</comment>
<accession>A0A2S9JU26</accession>
<evidence type="ECO:0000313" key="2">
    <source>
        <dbReference type="Proteomes" id="UP000238642"/>
    </source>
</evidence>
<evidence type="ECO:0000313" key="1">
    <source>
        <dbReference type="EMBL" id="PRD56797.1"/>
    </source>
</evidence>
<keyword evidence="2" id="KW-1185">Reference proteome</keyword>
<organism evidence="1 2">
    <name type="scientific">Sphingobacterium gobiense</name>
    <dbReference type="NCBI Taxonomy" id="1382456"/>
    <lineage>
        <taxon>Bacteria</taxon>
        <taxon>Pseudomonadati</taxon>
        <taxon>Bacteroidota</taxon>
        <taxon>Sphingobacteriia</taxon>
        <taxon>Sphingobacteriales</taxon>
        <taxon>Sphingobacteriaceae</taxon>
        <taxon>Sphingobacterium</taxon>
    </lineage>
</organism>
<name>A0A2S9JU26_9SPHI</name>
<reference evidence="1 2" key="1">
    <citation type="submission" date="2018-02" db="EMBL/GenBank/DDBJ databases">
        <title>The draft genome of Sphingobacterium gobiense H7.</title>
        <authorList>
            <person name="Li L."/>
            <person name="Liu L."/>
            <person name="Zhang X."/>
            <person name="Wang T."/>
            <person name="Liang L."/>
        </authorList>
    </citation>
    <scope>NUCLEOTIDE SEQUENCE [LARGE SCALE GENOMIC DNA]</scope>
    <source>
        <strain evidence="1 2">ACCC 05757</strain>
    </source>
</reference>